<accession>A0AAU6Q153</accession>
<protein>
    <submittedName>
        <fullName evidence="1">Uncharacterized protein</fullName>
    </submittedName>
</protein>
<dbReference type="RefSeq" id="WP_339095541.1">
    <property type="nucleotide sequence ID" value="NZ_CP149782.1"/>
</dbReference>
<reference evidence="1" key="1">
    <citation type="submission" date="2024-03" db="EMBL/GenBank/DDBJ databases">
        <title>Deinococcus weizhi sp. nov., isolated from human skin.</title>
        <authorList>
            <person name="Wei Z."/>
            <person name="Tian F."/>
            <person name="Yang C."/>
            <person name="Xin L.T."/>
            <person name="Wen Z.J."/>
            <person name="Lan K.C."/>
            <person name="Yu L."/>
            <person name="Zhe W."/>
            <person name="Dan F.D."/>
            <person name="Jun W."/>
            <person name="Rui Z."/>
            <person name="Yong X.J."/>
            <person name="Ting Y."/>
            <person name="Wei X."/>
            <person name="Xu Z.G."/>
            <person name="Xin Z."/>
            <person name="Dong F.G."/>
            <person name="Ni X.M."/>
            <person name="Zheng M.G."/>
            <person name="Chun Y."/>
            <person name="Qian W.X."/>
        </authorList>
    </citation>
    <scope>NUCLEOTIDE SEQUENCE</scope>
    <source>
        <strain evidence="1">VB142</strain>
    </source>
</reference>
<sequence length="67" mass="7824">MIAWIDLLIEGDVHPRRFDSYATLRAYVLKMERLSEDAADQLMIEGKVDPPLARRGYRIKRLPLPQD</sequence>
<organism evidence="1">
    <name type="scientific">Deinococcus sp. VB142</name>
    <dbReference type="NCBI Taxonomy" id="3112952"/>
    <lineage>
        <taxon>Bacteria</taxon>
        <taxon>Thermotogati</taxon>
        <taxon>Deinococcota</taxon>
        <taxon>Deinococci</taxon>
        <taxon>Deinococcales</taxon>
        <taxon>Deinococcaceae</taxon>
        <taxon>Deinococcus</taxon>
    </lineage>
</organism>
<dbReference type="AlphaFoldDB" id="A0AAU6Q153"/>
<name>A0AAU6Q153_9DEIO</name>
<dbReference type="EMBL" id="CP149782">
    <property type="protein sequence ID" value="WYF44322.1"/>
    <property type="molecule type" value="Genomic_DNA"/>
</dbReference>
<gene>
    <name evidence="1" type="ORF">WDJ50_13115</name>
</gene>
<evidence type="ECO:0000313" key="1">
    <source>
        <dbReference type="EMBL" id="WYF44322.1"/>
    </source>
</evidence>
<proteinExistence type="predicted"/>